<evidence type="ECO:0000256" key="1">
    <source>
        <dbReference type="ARBA" id="ARBA00022737"/>
    </source>
</evidence>
<dbReference type="GO" id="GO:0009451">
    <property type="term" value="P:RNA modification"/>
    <property type="evidence" value="ECO:0007669"/>
    <property type="project" value="InterPro"/>
</dbReference>
<feature type="repeat" description="PPR" evidence="2">
    <location>
        <begin position="202"/>
        <end position="236"/>
    </location>
</feature>
<dbReference type="NCBIfam" id="TIGR00756">
    <property type="entry name" value="PPR"/>
    <property type="match status" value="4"/>
</dbReference>
<sequence length="728" mass="80764">MVGFNHYIRPSGMVGPFSVYPNRPQIDVGFRSCALLCDSISSGPHAAVLFSLSRHHAASSRVSSDSPMTFPVTMLNMLKPSKFFDNVVDRLAWCITNKKISTKIVSKKHYFVSSSFLSLSTSLPSKPSDFRLLDNVTTCIAFLQSCAESKNLNKGKQLHSVMITYGFSHSPSSITSLINMYSKCGRMEEAVLVFHDPCYEPNVFAYNAIISGFVANGLASIGFQFYKQMRLEGVMPDKYTFPCVVRSCCEVMEVKKIHGCLFKMGLELDLFVGSALVNTYLKLGSMEDAQEVFEELPIRDVVLWNAMINGYAQIGCLDEALEIFRRMHIEGVSPSRFTITGILSIFALKGHLDNGRTVHGIVMKMGYDSGVAVSNALIDMYGKCKHIGDALMVFETMNEKDIFSWNSIISVHEQCGDHDGALRLFDKMLGSGFLPDLVTVTTILPACSHLAALMHGREIHGYMIVNGLGRDGDNGVIDDLLVNNAVMDMYAKCGSMKNAQKVFNSMTNKDVASWNIMIMGYGMHGYGMDALDMFSHMCEAKIKPDEVTFVGVLSACNHAGFVCQGRWFLAQMEHDFGVIPTIEHYTCVIDMLGRAGHLEDAYDLAQTMPIQANPVVWRALLGACRLHGNAELAEIAAQKVMQLDPEHCGSYVLMSNVYGVVGRYEEVLEVRNTMKEQHVRKTPGCSWIELKDGVHVFLTGDRTHLELNALTSQLCDIGFILDEVLNLY</sequence>
<evidence type="ECO:0000313" key="3">
    <source>
        <dbReference type="EMBL" id="KAG6595676.1"/>
    </source>
</evidence>
<keyword evidence="4" id="KW-1185">Reference proteome</keyword>
<feature type="repeat" description="PPR" evidence="2">
    <location>
        <begin position="510"/>
        <end position="544"/>
    </location>
</feature>
<gene>
    <name evidence="3" type="primary">PCMP-E31</name>
    <name evidence="3" type="ORF">SDJN03_12229</name>
</gene>
<evidence type="ECO:0000256" key="2">
    <source>
        <dbReference type="PROSITE-ProRule" id="PRU00708"/>
    </source>
</evidence>
<comment type="caution">
    <text evidence="3">The sequence shown here is derived from an EMBL/GenBank/DDBJ whole genome shotgun (WGS) entry which is preliminary data.</text>
</comment>
<feature type="repeat" description="PPR" evidence="2">
    <location>
        <begin position="401"/>
        <end position="435"/>
    </location>
</feature>
<dbReference type="FunFam" id="1.25.40.10:FF:000627">
    <property type="entry name" value="Pentatricopeptide repeat-containing protein"/>
    <property type="match status" value="1"/>
</dbReference>
<dbReference type="Pfam" id="PF13041">
    <property type="entry name" value="PPR_2"/>
    <property type="match status" value="4"/>
</dbReference>
<dbReference type="EMBL" id="JAGKQH010000007">
    <property type="protein sequence ID" value="KAG6595676.1"/>
    <property type="molecule type" value="Genomic_DNA"/>
</dbReference>
<dbReference type="PROSITE" id="PS51375">
    <property type="entry name" value="PPR"/>
    <property type="match status" value="4"/>
</dbReference>
<keyword evidence="1" id="KW-0677">Repeat</keyword>
<dbReference type="PANTHER" id="PTHR47926:SF344">
    <property type="entry name" value="OS07G0636900 PROTEIN"/>
    <property type="match status" value="1"/>
</dbReference>
<dbReference type="AlphaFoldDB" id="A0AAV6NF31"/>
<dbReference type="FunFam" id="1.25.40.10:FF:000305">
    <property type="entry name" value="Pentatricopeptide repeat-containing protein mitochondrial"/>
    <property type="match status" value="1"/>
</dbReference>
<dbReference type="InterPro" id="IPR002885">
    <property type="entry name" value="PPR_rpt"/>
</dbReference>
<feature type="repeat" description="PPR" evidence="2">
    <location>
        <begin position="300"/>
        <end position="334"/>
    </location>
</feature>
<protein>
    <submittedName>
        <fullName evidence="3">Pentatricopeptide repeat-containing protein</fullName>
    </submittedName>
</protein>
<dbReference type="FunFam" id="1.25.40.10:FF:000344">
    <property type="entry name" value="Pentatricopeptide repeat-containing protein"/>
    <property type="match status" value="1"/>
</dbReference>
<reference evidence="3 4" key="1">
    <citation type="journal article" date="2021" name="Hortic Res">
        <title>The domestication of Cucurbita argyrosperma as revealed by the genome of its wild relative.</title>
        <authorList>
            <person name="Barrera-Redondo J."/>
            <person name="Sanchez-de la Vega G."/>
            <person name="Aguirre-Liguori J.A."/>
            <person name="Castellanos-Morales G."/>
            <person name="Gutierrez-Guerrero Y.T."/>
            <person name="Aguirre-Dugua X."/>
            <person name="Aguirre-Planter E."/>
            <person name="Tenaillon M.I."/>
            <person name="Lira-Saade R."/>
            <person name="Eguiarte L.E."/>
        </authorList>
    </citation>
    <scope>NUCLEOTIDE SEQUENCE [LARGE SCALE GENOMIC DNA]</scope>
    <source>
        <strain evidence="3">JBR-2021</strain>
    </source>
</reference>
<proteinExistence type="predicted"/>
<feature type="non-terminal residue" evidence="3">
    <location>
        <position position="1"/>
    </location>
</feature>
<dbReference type="GO" id="GO:0003723">
    <property type="term" value="F:RNA binding"/>
    <property type="evidence" value="ECO:0007669"/>
    <property type="project" value="InterPro"/>
</dbReference>
<dbReference type="Proteomes" id="UP000685013">
    <property type="component" value="Chromosome 7"/>
</dbReference>
<dbReference type="Pfam" id="PF20431">
    <property type="entry name" value="E_motif"/>
    <property type="match status" value="1"/>
</dbReference>
<evidence type="ECO:0000313" key="4">
    <source>
        <dbReference type="Proteomes" id="UP000685013"/>
    </source>
</evidence>
<dbReference type="PANTHER" id="PTHR47926">
    <property type="entry name" value="PENTATRICOPEPTIDE REPEAT-CONTAINING PROTEIN"/>
    <property type="match status" value="1"/>
</dbReference>
<accession>A0AAV6NF31</accession>
<organism evidence="3 4">
    <name type="scientific">Cucurbita argyrosperma subsp. sororia</name>
    <dbReference type="NCBI Taxonomy" id="37648"/>
    <lineage>
        <taxon>Eukaryota</taxon>
        <taxon>Viridiplantae</taxon>
        <taxon>Streptophyta</taxon>
        <taxon>Embryophyta</taxon>
        <taxon>Tracheophyta</taxon>
        <taxon>Spermatophyta</taxon>
        <taxon>Magnoliopsida</taxon>
        <taxon>eudicotyledons</taxon>
        <taxon>Gunneridae</taxon>
        <taxon>Pentapetalae</taxon>
        <taxon>rosids</taxon>
        <taxon>fabids</taxon>
        <taxon>Cucurbitales</taxon>
        <taxon>Cucurbitaceae</taxon>
        <taxon>Cucurbiteae</taxon>
        <taxon>Cucurbita</taxon>
    </lineage>
</organism>
<dbReference type="InterPro" id="IPR046960">
    <property type="entry name" value="PPR_At4g14850-like_plant"/>
</dbReference>
<dbReference type="Pfam" id="PF01535">
    <property type="entry name" value="PPR"/>
    <property type="match status" value="3"/>
</dbReference>
<name>A0AAV6NF31_9ROSI</name>
<dbReference type="InterPro" id="IPR046848">
    <property type="entry name" value="E_motif"/>
</dbReference>